<keyword evidence="2" id="KW-1185">Reference proteome</keyword>
<evidence type="ECO:0000313" key="2">
    <source>
        <dbReference type="Proteomes" id="UP000836841"/>
    </source>
</evidence>
<sequence length="198" mass="23100">MDVTMVSSSWTKKENDDFKIALMLFSAFCPSRFELMATYLRKSEVAVKEHYQDLVEDLLESGLSQTALPGDMIGAIAQPPVKRTIWKKEEHEWFLIGLRRFARYWDKISTLLVSKNRMQVAIYGHQYFSWESSKMQPMKRQRTNDLNLGHTSVNLASRQETHVHMRSQPQQQSIVEMGMVGWTSYSDSCYHKYQCSSE</sequence>
<protein>
    <recommendedName>
        <fullName evidence="3">Myb-like domain-containing protein</fullName>
    </recommendedName>
</protein>
<dbReference type="EMBL" id="OU466859">
    <property type="protein sequence ID" value="CAH2052854.1"/>
    <property type="molecule type" value="Genomic_DNA"/>
</dbReference>
<reference evidence="1 2" key="1">
    <citation type="submission" date="2022-03" db="EMBL/GenBank/DDBJ databases">
        <authorList>
            <person name="Nunn A."/>
            <person name="Chopra R."/>
            <person name="Nunn A."/>
            <person name="Contreras Garrido A."/>
        </authorList>
    </citation>
    <scope>NUCLEOTIDE SEQUENCE [LARGE SCALE GENOMIC DNA]</scope>
</reference>
<evidence type="ECO:0000313" key="1">
    <source>
        <dbReference type="EMBL" id="CAH2052854.1"/>
    </source>
</evidence>
<dbReference type="Gene3D" id="1.10.10.60">
    <property type="entry name" value="Homeodomain-like"/>
    <property type="match status" value="2"/>
</dbReference>
<dbReference type="AlphaFoldDB" id="A0AAU9RWN5"/>
<evidence type="ECO:0008006" key="3">
    <source>
        <dbReference type="Google" id="ProtNLM"/>
    </source>
</evidence>
<name>A0AAU9RWN5_THLAR</name>
<organism evidence="1 2">
    <name type="scientific">Thlaspi arvense</name>
    <name type="common">Field penny-cress</name>
    <dbReference type="NCBI Taxonomy" id="13288"/>
    <lineage>
        <taxon>Eukaryota</taxon>
        <taxon>Viridiplantae</taxon>
        <taxon>Streptophyta</taxon>
        <taxon>Embryophyta</taxon>
        <taxon>Tracheophyta</taxon>
        <taxon>Spermatophyta</taxon>
        <taxon>Magnoliopsida</taxon>
        <taxon>eudicotyledons</taxon>
        <taxon>Gunneridae</taxon>
        <taxon>Pentapetalae</taxon>
        <taxon>rosids</taxon>
        <taxon>malvids</taxon>
        <taxon>Brassicales</taxon>
        <taxon>Brassicaceae</taxon>
        <taxon>Thlaspideae</taxon>
        <taxon>Thlaspi</taxon>
    </lineage>
</organism>
<proteinExistence type="predicted"/>
<dbReference type="PANTHER" id="PTHR44042">
    <property type="entry name" value="DUPLICATED HOMEODOMAIN-LIKE SUPERFAMILY PROTEIN-RELATED"/>
    <property type="match status" value="1"/>
</dbReference>
<gene>
    <name evidence="1" type="ORF">TAV2_LOCUS9768</name>
</gene>
<dbReference type="SUPFAM" id="SSF46689">
    <property type="entry name" value="Homeodomain-like"/>
    <property type="match status" value="2"/>
</dbReference>
<accession>A0AAU9RWN5</accession>
<dbReference type="Proteomes" id="UP000836841">
    <property type="component" value="Chromosome 3"/>
</dbReference>
<dbReference type="InterPro" id="IPR009057">
    <property type="entry name" value="Homeodomain-like_sf"/>
</dbReference>
<dbReference type="PANTHER" id="PTHR44042:SF67">
    <property type="entry name" value="MYB-LIKE PROTEIN I"/>
    <property type="match status" value="1"/>
</dbReference>